<accession>A0A438CP98</accession>
<dbReference type="PANTHER" id="PTHR34427:SF5">
    <property type="entry name" value="DUF4283 DOMAIN-CONTAINING PROTEIN"/>
    <property type="match status" value="1"/>
</dbReference>
<gene>
    <name evidence="2" type="ORF">CK203_110897</name>
</gene>
<dbReference type="EMBL" id="QGNW01002146">
    <property type="protein sequence ID" value="RVW25034.1"/>
    <property type="molecule type" value="Genomic_DNA"/>
</dbReference>
<evidence type="ECO:0000313" key="2">
    <source>
        <dbReference type="EMBL" id="RVW25034.1"/>
    </source>
</evidence>
<evidence type="ECO:0000256" key="1">
    <source>
        <dbReference type="SAM" id="MobiDB-lite"/>
    </source>
</evidence>
<proteinExistence type="predicted"/>
<sequence length="666" mass="76098">MGVESLRLLMEGLNHCIREEKEDRWVKKWKEQGRSFSLLRSVNKAGCFLRLGVTDLERKQYWIYIPKGRGEKTGWSAMAENLQVLRRSIDRKNQMQEGKVGENMDLKRTFAEVVKKTDLQSYKPSSSEGMEEGNPKFGKIEEISGEFLGIERKPRVGKIGEKHSLLEFEYLEEAQRVSLSGEKIMGAIRLRFEKWSPWSGCREEKEESNEIWVRIYGLPVLLWNPTVLRRVGEECGGFIDIDSKTKKLEELQWARILVRSDGGDKPSTLEIGIEEEVFSLALWWELRPTVKKLRVDSRRWGEVRDDNSSRSGSRVEVESAVERTEALLSSEEGTGGQERDMGWEVTADRAQQSMPMGYRVCGPNHLGLKLKGVMEEGAGLQAGPSKSWVVEGEGCVMNGAISIKPKAHSERPEGLINADKRMGWQESNLGWTEKEISQPKRWAQVGRGPVAVLEEASLSQPTVQNKVIWESEEARKTREKVIPSATDKALAEEAMRYDSGLRIEREMGYGSSHLILYSFDRTPVGEPFDHSGVLKESNEVGPGMDDKGCWDLVEFNKDPNLARGVEWNSERTELQEARSEKEDRWEESSLAKFSHFLGFSTEGLEKEILNFLIKIRKRRERIHSKELMEKSKFERELKRLECSVNYEKGCKQKSLVQGKGDQLTVD</sequence>
<evidence type="ECO:0000313" key="3">
    <source>
        <dbReference type="Proteomes" id="UP000288805"/>
    </source>
</evidence>
<dbReference type="AlphaFoldDB" id="A0A438CP98"/>
<name>A0A438CP98_VITVI</name>
<feature type="compositionally biased region" description="Basic and acidic residues" evidence="1">
    <location>
        <begin position="303"/>
        <end position="325"/>
    </location>
</feature>
<comment type="caution">
    <text evidence="2">The sequence shown here is derived from an EMBL/GenBank/DDBJ whole genome shotgun (WGS) entry which is preliminary data.</text>
</comment>
<reference evidence="2 3" key="1">
    <citation type="journal article" date="2018" name="PLoS Genet.">
        <title>Population sequencing reveals clonal diversity and ancestral inbreeding in the grapevine cultivar Chardonnay.</title>
        <authorList>
            <person name="Roach M.J."/>
            <person name="Johnson D.L."/>
            <person name="Bohlmann J."/>
            <person name="van Vuuren H.J."/>
            <person name="Jones S.J."/>
            <person name="Pretorius I.S."/>
            <person name="Schmidt S.A."/>
            <person name="Borneman A.R."/>
        </authorList>
    </citation>
    <scope>NUCLEOTIDE SEQUENCE [LARGE SCALE GENOMIC DNA]</scope>
    <source>
        <strain evidence="3">cv. Chardonnay</strain>
        <tissue evidence="2">Leaf</tissue>
    </source>
</reference>
<organism evidence="2 3">
    <name type="scientific">Vitis vinifera</name>
    <name type="common">Grape</name>
    <dbReference type="NCBI Taxonomy" id="29760"/>
    <lineage>
        <taxon>Eukaryota</taxon>
        <taxon>Viridiplantae</taxon>
        <taxon>Streptophyta</taxon>
        <taxon>Embryophyta</taxon>
        <taxon>Tracheophyta</taxon>
        <taxon>Spermatophyta</taxon>
        <taxon>Magnoliopsida</taxon>
        <taxon>eudicotyledons</taxon>
        <taxon>Gunneridae</taxon>
        <taxon>Pentapetalae</taxon>
        <taxon>rosids</taxon>
        <taxon>Vitales</taxon>
        <taxon>Vitaceae</taxon>
        <taxon>Viteae</taxon>
        <taxon>Vitis</taxon>
    </lineage>
</organism>
<dbReference type="PANTHER" id="PTHR34427">
    <property type="entry name" value="DUF4283 DOMAIN PROTEIN"/>
    <property type="match status" value="1"/>
</dbReference>
<dbReference type="Proteomes" id="UP000288805">
    <property type="component" value="Unassembled WGS sequence"/>
</dbReference>
<feature type="region of interest" description="Disordered" evidence="1">
    <location>
        <begin position="303"/>
        <end position="339"/>
    </location>
</feature>
<protein>
    <submittedName>
        <fullName evidence="2">Uncharacterized protein</fullName>
    </submittedName>
</protein>